<protein>
    <submittedName>
        <fullName evidence="1">Uncharacterized protein</fullName>
    </submittedName>
</protein>
<reference evidence="1" key="2">
    <citation type="journal article" date="2015" name="Fish Shellfish Immunol.">
        <title>Early steps in the European eel (Anguilla anguilla)-Vibrio vulnificus interaction in the gills: Role of the RtxA13 toxin.</title>
        <authorList>
            <person name="Callol A."/>
            <person name="Pajuelo D."/>
            <person name="Ebbesson L."/>
            <person name="Teles M."/>
            <person name="MacKenzie S."/>
            <person name="Amaro C."/>
        </authorList>
    </citation>
    <scope>NUCLEOTIDE SEQUENCE</scope>
</reference>
<reference evidence="1" key="1">
    <citation type="submission" date="2014-11" db="EMBL/GenBank/DDBJ databases">
        <authorList>
            <person name="Amaro Gonzalez C."/>
        </authorList>
    </citation>
    <scope>NUCLEOTIDE SEQUENCE</scope>
</reference>
<accession>A0A0E9QE41</accession>
<sequence>MAASVIFILAITPLENCLLAS</sequence>
<evidence type="ECO:0000313" key="1">
    <source>
        <dbReference type="EMBL" id="JAH14605.1"/>
    </source>
</evidence>
<proteinExistence type="predicted"/>
<organism evidence="1">
    <name type="scientific">Anguilla anguilla</name>
    <name type="common">European freshwater eel</name>
    <name type="synonym">Muraena anguilla</name>
    <dbReference type="NCBI Taxonomy" id="7936"/>
    <lineage>
        <taxon>Eukaryota</taxon>
        <taxon>Metazoa</taxon>
        <taxon>Chordata</taxon>
        <taxon>Craniata</taxon>
        <taxon>Vertebrata</taxon>
        <taxon>Euteleostomi</taxon>
        <taxon>Actinopterygii</taxon>
        <taxon>Neopterygii</taxon>
        <taxon>Teleostei</taxon>
        <taxon>Anguilliformes</taxon>
        <taxon>Anguillidae</taxon>
        <taxon>Anguilla</taxon>
    </lineage>
</organism>
<name>A0A0E9QE41_ANGAN</name>
<dbReference type="AlphaFoldDB" id="A0A0E9QE41"/>
<dbReference type="EMBL" id="GBXM01093972">
    <property type="protein sequence ID" value="JAH14605.1"/>
    <property type="molecule type" value="Transcribed_RNA"/>
</dbReference>